<feature type="transmembrane region" description="Helical" evidence="2">
    <location>
        <begin position="70"/>
        <end position="89"/>
    </location>
</feature>
<evidence type="ECO:0000256" key="1">
    <source>
        <dbReference type="SAM" id="MobiDB-lite"/>
    </source>
</evidence>
<protein>
    <recommendedName>
        <fullName evidence="3">Protein-glutamine gamma-glutamyltransferase-like C-terminal domain-containing protein</fullName>
    </recommendedName>
</protein>
<evidence type="ECO:0000256" key="2">
    <source>
        <dbReference type="SAM" id="Phobius"/>
    </source>
</evidence>
<feature type="compositionally biased region" description="Basic and acidic residues" evidence="1">
    <location>
        <begin position="201"/>
        <end position="212"/>
    </location>
</feature>
<feature type="compositionally biased region" description="Low complexity" evidence="1">
    <location>
        <begin position="218"/>
        <end position="230"/>
    </location>
</feature>
<dbReference type="InterPro" id="IPR025403">
    <property type="entry name" value="TgpA-like_C"/>
</dbReference>
<dbReference type="Proteomes" id="UP000199207">
    <property type="component" value="Unassembled WGS sequence"/>
</dbReference>
<name>A0A1I1DWP1_9ACTN</name>
<sequence length="237" mass="25356">MAAGVFRAVTADGDRPPVVIGRDEAREAARDELTQEIYRQHRPSLLRRISDWLYDHLLDPVLTSTLSTPGGWLGLLLLGGIALALLFALRKRLGALKSAASTARPGLLTGPPRTAAEHRAAADAHAAAGRWTEAVQERMRAIVRSQEERALLEPRPGRTADEAATEAARALPALGPRLRAAARTFDDVTYGGVPAGPSDHAALRELDEEQRRTRPRQPGDTAAPAAAWTAPGGGGRR</sequence>
<evidence type="ECO:0000313" key="5">
    <source>
        <dbReference type="Proteomes" id="UP000199207"/>
    </source>
</evidence>
<evidence type="ECO:0000259" key="3">
    <source>
        <dbReference type="Pfam" id="PF13559"/>
    </source>
</evidence>
<dbReference type="STRING" id="910347.SAMN05421773_1016"/>
<accession>A0A1I1DWP1</accession>
<keyword evidence="2" id="KW-0472">Membrane</keyword>
<keyword evidence="2" id="KW-0812">Transmembrane</keyword>
<reference evidence="4 5" key="1">
    <citation type="submission" date="2016-10" db="EMBL/GenBank/DDBJ databases">
        <authorList>
            <person name="de Groot N.N."/>
        </authorList>
    </citation>
    <scope>NUCLEOTIDE SEQUENCE [LARGE SCALE GENOMIC DNA]</scope>
    <source>
        <strain evidence="4 5">CGMCC 4.5739</strain>
    </source>
</reference>
<organism evidence="4 5">
    <name type="scientific">Streptomyces aidingensis</name>
    <dbReference type="NCBI Taxonomy" id="910347"/>
    <lineage>
        <taxon>Bacteria</taxon>
        <taxon>Bacillati</taxon>
        <taxon>Actinomycetota</taxon>
        <taxon>Actinomycetes</taxon>
        <taxon>Kitasatosporales</taxon>
        <taxon>Streptomycetaceae</taxon>
        <taxon>Streptomyces</taxon>
    </lineage>
</organism>
<keyword evidence="5" id="KW-1185">Reference proteome</keyword>
<dbReference type="OrthoDB" id="3389322at2"/>
<feature type="region of interest" description="Disordered" evidence="1">
    <location>
        <begin position="189"/>
        <end position="237"/>
    </location>
</feature>
<gene>
    <name evidence="4" type="ORF">SAMN05421773_1016</name>
</gene>
<dbReference type="Pfam" id="PF13559">
    <property type="entry name" value="DUF4129"/>
    <property type="match status" value="1"/>
</dbReference>
<keyword evidence="2" id="KW-1133">Transmembrane helix</keyword>
<evidence type="ECO:0000313" key="4">
    <source>
        <dbReference type="EMBL" id="SFB79214.1"/>
    </source>
</evidence>
<feature type="domain" description="Protein-glutamine gamma-glutamyltransferase-like C-terminal" evidence="3">
    <location>
        <begin position="138"/>
        <end position="208"/>
    </location>
</feature>
<proteinExistence type="predicted"/>
<dbReference type="EMBL" id="FOLM01000001">
    <property type="protein sequence ID" value="SFB79214.1"/>
    <property type="molecule type" value="Genomic_DNA"/>
</dbReference>
<dbReference type="RefSeq" id="WP_093837234.1">
    <property type="nucleotide sequence ID" value="NZ_FOLM01000001.1"/>
</dbReference>
<dbReference type="AlphaFoldDB" id="A0A1I1DWP1"/>